<dbReference type="InterPro" id="IPR036034">
    <property type="entry name" value="PDZ_sf"/>
</dbReference>
<feature type="transmembrane region" description="Helical" evidence="5">
    <location>
        <begin position="106"/>
        <end position="131"/>
    </location>
</feature>
<feature type="domain" description="PDZ" evidence="6">
    <location>
        <begin position="213"/>
        <end position="280"/>
    </location>
</feature>
<evidence type="ECO:0000256" key="2">
    <source>
        <dbReference type="ARBA" id="ARBA00022692"/>
    </source>
</evidence>
<dbReference type="SMART" id="SM00228">
    <property type="entry name" value="PDZ"/>
    <property type="match status" value="1"/>
</dbReference>
<dbReference type="SUPFAM" id="SSF50156">
    <property type="entry name" value="PDZ domain-like"/>
    <property type="match status" value="1"/>
</dbReference>
<dbReference type="PRINTS" id="PR01000">
    <property type="entry name" value="SREBPS2PTASE"/>
</dbReference>
<dbReference type="GO" id="GO:0005737">
    <property type="term" value="C:cytoplasm"/>
    <property type="evidence" value="ECO:0007669"/>
    <property type="project" value="TreeGrafter"/>
</dbReference>
<dbReference type="AlphaFoldDB" id="A0A2H1EF14"/>
<name>A0A2H1EF14_9ARCH</name>
<dbReference type="Pfam" id="PF02163">
    <property type="entry name" value="Peptidase_M50"/>
    <property type="match status" value="1"/>
</dbReference>
<keyword evidence="8" id="KW-1185">Reference proteome</keyword>
<dbReference type="EMBL" id="FRFC01000001">
    <property type="protein sequence ID" value="SHO42714.1"/>
    <property type="molecule type" value="Genomic_DNA"/>
</dbReference>
<dbReference type="Gene3D" id="2.30.42.10">
    <property type="match status" value="1"/>
</dbReference>
<evidence type="ECO:0000259" key="6">
    <source>
        <dbReference type="SMART" id="SM00228"/>
    </source>
</evidence>
<feature type="transmembrane region" description="Helical" evidence="5">
    <location>
        <begin position="181"/>
        <end position="202"/>
    </location>
</feature>
<dbReference type="RefSeq" id="WP_245871854.1">
    <property type="nucleotide sequence ID" value="NZ_FRFC01000001.1"/>
</dbReference>
<evidence type="ECO:0000256" key="3">
    <source>
        <dbReference type="ARBA" id="ARBA00022989"/>
    </source>
</evidence>
<keyword evidence="3 5" id="KW-1133">Transmembrane helix</keyword>
<keyword evidence="4 5" id="KW-0472">Membrane</keyword>
<dbReference type="InterPro" id="IPR008915">
    <property type="entry name" value="Peptidase_M50"/>
</dbReference>
<dbReference type="GO" id="GO:0004222">
    <property type="term" value="F:metalloendopeptidase activity"/>
    <property type="evidence" value="ECO:0007669"/>
    <property type="project" value="InterPro"/>
</dbReference>
<feature type="transmembrane region" description="Helical" evidence="5">
    <location>
        <begin position="6"/>
        <end position="25"/>
    </location>
</feature>
<dbReference type="InterPro" id="IPR041489">
    <property type="entry name" value="PDZ_6"/>
</dbReference>
<proteinExistence type="predicted"/>
<comment type="subcellular location">
    <subcellularLocation>
        <location evidence="1">Endomembrane system</location>
        <topology evidence="1">Multi-pass membrane protein</topology>
    </subcellularLocation>
</comment>
<accession>A0A2H1EF14</accession>
<keyword evidence="2 5" id="KW-0812">Transmembrane</keyword>
<dbReference type="GO" id="GO:0016020">
    <property type="term" value="C:membrane"/>
    <property type="evidence" value="ECO:0007669"/>
    <property type="project" value="InterPro"/>
</dbReference>
<evidence type="ECO:0000256" key="4">
    <source>
        <dbReference type="ARBA" id="ARBA00023136"/>
    </source>
</evidence>
<gene>
    <name evidence="7" type="ORF">NSIN_10142</name>
</gene>
<evidence type="ECO:0000313" key="8">
    <source>
        <dbReference type="Proteomes" id="UP000232412"/>
    </source>
</evidence>
<organism evidence="7 8">
    <name type="scientific">Nitrosotalea sinensis</name>
    <dbReference type="NCBI Taxonomy" id="1499975"/>
    <lineage>
        <taxon>Archaea</taxon>
        <taxon>Nitrososphaerota</taxon>
        <taxon>Nitrososphaeria</taxon>
        <taxon>Nitrosotaleales</taxon>
        <taxon>Nitrosotaleaceae</taxon>
        <taxon>Nitrosotalea</taxon>
    </lineage>
</organism>
<dbReference type="PANTHER" id="PTHR13325">
    <property type="entry name" value="PROTEASE M50 MEMBRANE-BOUND TRANSCRIPTION FACTOR SITE 2 PROTEASE"/>
    <property type="match status" value="1"/>
</dbReference>
<reference evidence="8" key="1">
    <citation type="submission" date="2016-12" db="EMBL/GenBank/DDBJ databases">
        <authorList>
            <person name="Herbold C."/>
        </authorList>
    </citation>
    <scope>NUCLEOTIDE SEQUENCE [LARGE SCALE GENOMIC DNA]</scope>
</reference>
<dbReference type="InterPro" id="IPR001193">
    <property type="entry name" value="MBTPS2"/>
</dbReference>
<dbReference type="GO" id="GO:0031293">
    <property type="term" value="P:membrane protein intracellular domain proteolysis"/>
    <property type="evidence" value="ECO:0007669"/>
    <property type="project" value="TreeGrafter"/>
</dbReference>
<dbReference type="Proteomes" id="UP000232412">
    <property type="component" value="Unassembled WGS sequence"/>
</dbReference>
<feature type="transmembrane region" description="Helical" evidence="5">
    <location>
        <begin position="325"/>
        <end position="350"/>
    </location>
</feature>
<feature type="transmembrane region" description="Helical" evidence="5">
    <location>
        <begin position="66"/>
        <end position="86"/>
    </location>
</feature>
<dbReference type="GO" id="GO:0012505">
    <property type="term" value="C:endomembrane system"/>
    <property type="evidence" value="ECO:0007669"/>
    <property type="project" value="UniProtKB-SubCell"/>
</dbReference>
<evidence type="ECO:0000256" key="5">
    <source>
        <dbReference type="SAM" id="Phobius"/>
    </source>
</evidence>
<sequence>MALDFLTHNSIIYVLIAWVIVFAIAKASKLDKHGFEIKPYSLTYKNQNVQLALTRILNKTQRATRIFSNTSVVLGFVMMGAAFWYLASNLSNFFVKPESFSEMTVLIPGVTIQSSANIIYFLLSVPIVLVIHEGAHGIVATLEKIKIKTGGFAVFIALFAGFVEPDEEEFSKAKKISRLRVIGAGATSNVLFSFIIAGLLIFNPSFALVMPDPIKGMFYHDPLGVPIISVTDGSGAQKAGLQKDDIITSIDGNKISLPQDFAKVKLKPGDTTTVSVLRYGKALQIPVVVTASKDDPTKGMLGILRAALPSYQPVVPYYIHWSPEVFMFLLWMWMLSFFIGIFNMLPLPILDGGKFIHTIIEKKISEKALKGAMMSLYGVTFVLFGLNIALSAVKSGFITI</sequence>
<evidence type="ECO:0000256" key="1">
    <source>
        <dbReference type="ARBA" id="ARBA00004127"/>
    </source>
</evidence>
<protein>
    <submittedName>
        <fullName evidence="7">Putative peptidase M50</fullName>
    </submittedName>
</protein>
<dbReference type="PANTHER" id="PTHR13325:SF3">
    <property type="entry name" value="MEMBRANE-BOUND TRANSCRIPTION FACTOR SITE-2 PROTEASE"/>
    <property type="match status" value="1"/>
</dbReference>
<dbReference type="InterPro" id="IPR001478">
    <property type="entry name" value="PDZ"/>
</dbReference>
<dbReference type="Pfam" id="PF17820">
    <property type="entry name" value="PDZ_6"/>
    <property type="match status" value="1"/>
</dbReference>
<feature type="transmembrane region" description="Helical" evidence="5">
    <location>
        <begin position="371"/>
        <end position="393"/>
    </location>
</feature>
<evidence type="ECO:0000313" key="7">
    <source>
        <dbReference type="EMBL" id="SHO42714.1"/>
    </source>
</evidence>